<proteinExistence type="predicted"/>
<sequence length="178" mass="19578">MEGFAKEKRKGLTRAYFIQGRESRSTPCCLRSWNVMSKTRRSQDYTQIGLDCPPFQTPCFGAEQTPECDSRRGPMCLMCLKPAERGAINDGAPTEARDEQKPTLMSGLRLSPPVGSLVAPGRQDEPLGSTRSSSTAPLVRPLQPTFLHDCFNSRLSSSSRPGFRNPSVSASHSADDPW</sequence>
<feature type="compositionally biased region" description="Polar residues" evidence="1">
    <location>
        <begin position="155"/>
        <end position="172"/>
    </location>
</feature>
<dbReference type="RefSeq" id="XP_024708093.1">
    <property type="nucleotide sequence ID" value="XM_024842324.1"/>
</dbReference>
<accession>A0A2I2GIT8</accession>
<feature type="region of interest" description="Disordered" evidence="1">
    <location>
        <begin position="87"/>
        <end position="139"/>
    </location>
</feature>
<dbReference type="GeneID" id="36550019"/>
<organism evidence="2 3">
    <name type="scientific">Aspergillus steynii IBT 23096</name>
    <dbReference type="NCBI Taxonomy" id="1392250"/>
    <lineage>
        <taxon>Eukaryota</taxon>
        <taxon>Fungi</taxon>
        <taxon>Dikarya</taxon>
        <taxon>Ascomycota</taxon>
        <taxon>Pezizomycotina</taxon>
        <taxon>Eurotiomycetes</taxon>
        <taxon>Eurotiomycetidae</taxon>
        <taxon>Eurotiales</taxon>
        <taxon>Aspergillaceae</taxon>
        <taxon>Aspergillus</taxon>
        <taxon>Aspergillus subgen. Circumdati</taxon>
    </lineage>
</organism>
<dbReference type="Proteomes" id="UP000234275">
    <property type="component" value="Unassembled WGS sequence"/>
</dbReference>
<evidence type="ECO:0000313" key="3">
    <source>
        <dbReference type="Proteomes" id="UP000234275"/>
    </source>
</evidence>
<comment type="caution">
    <text evidence="2">The sequence shown here is derived from an EMBL/GenBank/DDBJ whole genome shotgun (WGS) entry which is preliminary data.</text>
</comment>
<keyword evidence="3" id="KW-1185">Reference proteome</keyword>
<evidence type="ECO:0000256" key="1">
    <source>
        <dbReference type="SAM" id="MobiDB-lite"/>
    </source>
</evidence>
<reference evidence="2 3" key="1">
    <citation type="submission" date="2016-12" db="EMBL/GenBank/DDBJ databases">
        <title>The genomes of Aspergillus section Nigri reveals drivers in fungal speciation.</title>
        <authorList>
            <consortium name="DOE Joint Genome Institute"/>
            <person name="Vesth T.C."/>
            <person name="Nybo J."/>
            <person name="Theobald S."/>
            <person name="Brandl J."/>
            <person name="Frisvad J.C."/>
            <person name="Nielsen K.F."/>
            <person name="Lyhne E.K."/>
            <person name="Kogle M.E."/>
            <person name="Kuo A."/>
            <person name="Riley R."/>
            <person name="Clum A."/>
            <person name="Nolan M."/>
            <person name="Lipzen A."/>
            <person name="Salamov A."/>
            <person name="Henrissat B."/>
            <person name="Wiebenga A."/>
            <person name="De Vries R.P."/>
            <person name="Grigoriev I.V."/>
            <person name="Mortensen U.H."/>
            <person name="Andersen M.R."/>
            <person name="Baker S.E."/>
        </authorList>
    </citation>
    <scope>NUCLEOTIDE SEQUENCE [LARGE SCALE GENOMIC DNA]</scope>
    <source>
        <strain evidence="2 3">IBT 23096</strain>
    </source>
</reference>
<name>A0A2I2GIT8_9EURO</name>
<feature type="region of interest" description="Disordered" evidence="1">
    <location>
        <begin position="155"/>
        <end position="178"/>
    </location>
</feature>
<protein>
    <submittedName>
        <fullName evidence="2">Uncharacterized protein</fullName>
    </submittedName>
</protein>
<dbReference type="EMBL" id="MSFO01000002">
    <property type="protein sequence ID" value="PLB52791.1"/>
    <property type="molecule type" value="Genomic_DNA"/>
</dbReference>
<dbReference type="AlphaFoldDB" id="A0A2I2GIT8"/>
<dbReference type="VEuPathDB" id="FungiDB:P170DRAFT_112501"/>
<evidence type="ECO:0000313" key="2">
    <source>
        <dbReference type="EMBL" id="PLB52791.1"/>
    </source>
</evidence>
<gene>
    <name evidence="2" type="ORF">P170DRAFT_112501</name>
</gene>